<reference evidence="1 2" key="1">
    <citation type="submission" date="2014-04" db="EMBL/GenBank/DDBJ databases">
        <authorList>
            <consortium name="DOE Joint Genome Institute"/>
            <person name="Kuo A."/>
            <person name="Kohler A."/>
            <person name="Nagy L.G."/>
            <person name="Floudas D."/>
            <person name="Copeland A."/>
            <person name="Barry K.W."/>
            <person name="Cichocki N."/>
            <person name="Veneault-Fourrey C."/>
            <person name="LaButti K."/>
            <person name="Lindquist E.A."/>
            <person name="Lipzen A."/>
            <person name="Lundell T."/>
            <person name="Morin E."/>
            <person name="Murat C."/>
            <person name="Sun H."/>
            <person name="Tunlid A."/>
            <person name="Henrissat B."/>
            <person name="Grigoriev I.V."/>
            <person name="Hibbett D.S."/>
            <person name="Martin F."/>
            <person name="Nordberg H.P."/>
            <person name="Cantor M.N."/>
            <person name="Hua S.X."/>
        </authorList>
    </citation>
    <scope>NUCLEOTIDE SEQUENCE [LARGE SCALE GENOMIC DNA]</scope>
    <source>
        <strain evidence="1 2">LaAM-08-1</strain>
    </source>
</reference>
<accession>A0A0C9XUY2</accession>
<dbReference type="AlphaFoldDB" id="A0A0C9XUY2"/>
<sequence length="58" mass="6682">MSARLRHSVAEVPRNMANYFQYLPPQDVYCINRSLPACHRHATAFAFGISQQLRRFSG</sequence>
<organism evidence="1 2">
    <name type="scientific">Laccaria amethystina LaAM-08-1</name>
    <dbReference type="NCBI Taxonomy" id="1095629"/>
    <lineage>
        <taxon>Eukaryota</taxon>
        <taxon>Fungi</taxon>
        <taxon>Dikarya</taxon>
        <taxon>Basidiomycota</taxon>
        <taxon>Agaricomycotina</taxon>
        <taxon>Agaricomycetes</taxon>
        <taxon>Agaricomycetidae</taxon>
        <taxon>Agaricales</taxon>
        <taxon>Agaricineae</taxon>
        <taxon>Hydnangiaceae</taxon>
        <taxon>Laccaria</taxon>
    </lineage>
</organism>
<evidence type="ECO:0000313" key="1">
    <source>
        <dbReference type="EMBL" id="KIJ99767.1"/>
    </source>
</evidence>
<dbReference type="HOGENOM" id="CLU_2979409_0_0_1"/>
<proteinExistence type="predicted"/>
<gene>
    <name evidence="1" type="ORF">K443DRAFT_159425</name>
</gene>
<evidence type="ECO:0000313" key="2">
    <source>
        <dbReference type="Proteomes" id="UP000054477"/>
    </source>
</evidence>
<reference evidence="2" key="2">
    <citation type="submission" date="2015-01" db="EMBL/GenBank/DDBJ databases">
        <title>Evolutionary Origins and Diversification of the Mycorrhizal Mutualists.</title>
        <authorList>
            <consortium name="DOE Joint Genome Institute"/>
            <consortium name="Mycorrhizal Genomics Consortium"/>
            <person name="Kohler A."/>
            <person name="Kuo A."/>
            <person name="Nagy L.G."/>
            <person name="Floudas D."/>
            <person name="Copeland A."/>
            <person name="Barry K.W."/>
            <person name="Cichocki N."/>
            <person name="Veneault-Fourrey C."/>
            <person name="LaButti K."/>
            <person name="Lindquist E.A."/>
            <person name="Lipzen A."/>
            <person name="Lundell T."/>
            <person name="Morin E."/>
            <person name="Murat C."/>
            <person name="Riley R."/>
            <person name="Ohm R."/>
            <person name="Sun H."/>
            <person name="Tunlid A."/>
            <person name="Henrissat B."/>
            <person name="Grigoriev I.V."/>
            <person name="Hibbett D.S."/>
            <person name="Martin F."/>
        </authorList>
    </citation>
    <scope>NUCLEOTIDE SEQUENCE [LARGE SCALE GENOMIC DNA]</scope>
    <source>
        <strain evidence="2">LaAM-08-1</strain>
    </source>
</reference>
<dbReference type="Proteomes" id="UP000054477">
    <property type="component" value="Unassembled WGS sequence"/>
</dbReference>
<name>A0A0C9XUY2_9AGAR</name>
<protein>
    <submittedName>
        <fullName evidence="1">Uncharacterized protein</fullName>
    </submittedName>
</protein>
<dbReference type="EMBL" id="KN838640">
    <property type="protein sequence ID" value="KIJ99767.1"/>
    <property type="molecule type" value="Genomic_DNA"/>
</dbReference>
<keyword evidence="2" id="KW-1185">Reference proteome</keyword>